<dbReference type="OrthoDB" id="1669814at2759"/>
<evidence type="ECO:0008006" key="5">
    <source>
        <dbReference type="Google" id="ProtNLM"/>
    </source>
</evidence>
<dbReference type="InterPro" id="IPR002347">
    <property type="entry name" value="SDR_fam"/>
</dbReference>
<name>A0A9Q1KTF1_9CARY</name>
<dbReference type="PANTHER" id="PTHR48107:SF7">
    <property type="entry name" value="RE15974P"/>
    <property type="match status" value="1"/>
</dbReference>
<gene>
    <name evidence="3" type="ORF">Cgig2_012213</name>
</gene>
<organism evidence="3 4">
    <name type="scientific">Carnegiea gigantea</name>
    <dbReference type="NCBI Taxonomy" id="171969"/>
    <lineage>
        <taxon>Eukaryota</taxon>
        <taxon>Viridiplantae</taxon>
        <taxon>Streptophyta</taxon>
        <taxon>Embryophyta</taxon>
        <taxon>Tracheophyta</taxon>
        <taxon>Spermatophyta</taxon>
        <taxon>Magnoliopsida</taxon>
        <taxon>eudicotyledons</taxon>
        <taxon>Gunneridae</taxon>
        <taxon>Pentapetalae</taxon>
        <taxon>Caryophyllales</taxon>
        <taxon>Cactineae</taxon>
        <taxon>Cactaceae</taxon>
        <taxon>Cactoideae</taxon>
        <taxon>Echinocereeae</taxon>
        <taxon>Carnegiea</taxon>
    </lineage>
</organism>
<reference evidence="3" key="1">
    <citation type="submission" date="2022-04" db="EMBL/GenBank/DDBJ databases">
        <title>Carnegiea gigantea Genome sequencing and assembly v2.</title>
        <authorList>
            <person name="Copetti D."/>
            <person name="Sanderson M.J."/>
            <person name="Burquez A."/>
            <person name="Wojciechowski M.F."/>
        </authorList>
    </citation>
    <scope>NUCLEOTIDE SEQUENCE</scope>
    <source>
        <strain evidence="3">SGP5-SGP5p</strain>
        <tissue evidence="3">Aerial part</tissue>
    </source>
</reference>
<comment type="caution">
    <text evidence="3">The sequence shown here is derived from an EMBL/GenBank/DDBJ whole genome shotgun (WGS) entry which is preliminary data.</text>
</comment>
<dbReference type="AlphaFoldDB" id="A0A9Q1KTF1"/>
<dbReference type="InterPro" id="IPR036291">
    <property type="entry name" value="NAD(P)-bd_dom_sf"/>
</dbReference>
<dbReference type="PRINTS" id="PR00081">
    <property type="entry name" value="GDHRDH"/>
</dbReference>
<protein>
    <recommendedName>
        <fullName evidence="5">Short-chain type dehydrogenase/reductase</fullName>
    </recommendedName>
</protein>
<dbReference type="PANTHER" id="PTHR48107">
    <property type="entry name" value="NADPH-DEPENDENT ALDEHYDE REDUCTASE-LIKE PROTEIN, CHLOROPLASTIC-RELATED"/>
    <property type="match status" value="1"/>
</dbReference>
<proteinExistence type="inferred from homology"/>
<sequence length="254" mass="26828">MACKVAIVTGASRGIGKAISLHLASMGARVVINYTSTSSQSDAETLAAQMNSATPSSSPRAAVFRADVSDPTQVKSLFDFAEHTFKTQPHILIANAAITNPKFPTIAATETDDFDRVFSVNARGTFLCLREAANRLVRGGGGRIVTVSTSLVAAPCARSGAYTPSKAAVELMTKVVAQELRGSRITANVVAPGPITTDMFYVGKTEERIEEVKNQSPLQRLGKVEDVAPLVGFLVTDAGEWVNGQVVRVNGGFV</sequence>
<dbReference type="EMBL" id="JAKOGI010000029">
    <property type="protein sequence ID" value="KAJ8448569.1"/>
    <property type="molecule type" value="Genomic_DNA"/>
</dbReference>
<comment type="similarity">
    <text evidence="1">Belongs to the short-chain dehydrogenases/reductases (SDR) family.</text>
</comment>
<accession>A0A9Q1KTF1</accession>
<evidence type="ECO:0000313" key="3">
    <source>
        <dbReference type="EMBL" id="KAJ8448569.1"/>
    </source>
</evidence>
<evidence type="ECO:0000256" key="2">
    <source>
        <dbReference type="ARBA" id="ARBA00023002"/>
    </source>
</evidence>
<dbReference type="SUPFAM" id="SSF51735">
    <property type="entry name" value="NAD(P)-binding Rossmann-fold domains"/>
    <property type="match status" value="1"/>
</dbReference>
<keyword evidence="4" id="KW-1185">Reference proteome</keyword>
<dbReference type="Gene3D" id="3.40.50.720">
    <property type="entry name" value="NAD(P)-binding Rossmann-like Domain"/>
    <property type="match status" value="1"/>
</dbReference>
<evidence type="ECO:0000256" key="1">
    <source>
        <dbReference type="ARBA" id="ARBA00006484"/>
    </source>
</evidence>
<evidence type="ECO:0000313" key="4">
    <source>
        <dbReference type="Proteomes" id="UP001153076"/>
    </source>
</evidence>
<dbReference type="Pfam" id="PF13561">
    <property type="entry name" value="adh_short_C2"/>
    <property type="match status" value="1"/>
</dbReference>
<keyword evidence="2" id="KW-0560">Oxidoreductase</keyword>
<dbReference type="GO" id="GO:0016614">
    <property type="term" value="F:oxidoreductase activity, acting on CH-OH group of donors"/>
    <property type="evidence" value="ECO:0007669"/>
    <property type="project" value="UniProtKB-ARBA"/>
</dbReference>
<dbReference type="Proteomes" id="UP001153076">
    <property type="component" value="Unassembled WGS sequence"/>
</dbReference>
<dbReference type="FunFam" id="3.40.50.720:FF:000084">
    <property type="entry name" value="Short-chain dehydrogenase reductase"/>
    <property type="match status" value="1"/>
</dbReference>